<feature type="region of interest" description="Disordered" evidence="1">
    <location>
        <begin position="146"/>
        <end position="182"/>
    </location>
</feature>
<dbReference type="Proteomes" id="UP001054837">
    <property type="component" value="Unassembled WGS sequence"/>
</dbReference>
<protein>
    <submittedName>
        <fullName evidence="2">Uncharacterized protein</fullName>
    </submittedName>
</protein>
<feature type="region of interest" description="Disordered" evidence="1">
    <location>
        <begin position="204"/>
        <end position="238"/>
    </location>
</feature>
<proteinExistence type="predicted"/>
<organism evidence="2 3">
    <name type="scientific">Caerostris darwini</name>
    <dbReference type="NCBI Taxonomy" id="1538125"/>
    <lineage>
        <taxon>Eukaryota</taxon>
        <taxon>Metazoa</taxon>
        <taxon>Ecdysozoa</taxon>
        <taxon>Arthropoda</taxon>
        <taxon>Chelicerata</taxon>
        <taxon>Arachnida</taxon>
        <taxon>Araneae</taxon>
        <taxon>Araneomorphae</taxon>
        <taxon>Entelegynae</taxon>
        <taxon>Araneoidea</taxon>
        <taxon>Araneidae</taxon>
        <taxon>Caerostris</taxon>
    </lineage>
</organism>
<evidence type="ECO:0000313" key="3">
    <source>
        <dbReference type="Proteomes" id="UP001054837"/>
    </source>
</evidence>
<comment type="caution">
    <text evidence="2">The sequence shown here is derived from an EMBL/GenBank/DDBJ whole genome shotgun (WGS) entry which is preliminary data.</text>
</comment>
<accession>A0AAV4RH57</accession>
<evidence type="ECO:0000313" key="2">
    <source>
        <dbReference type="EMBL" id="GIY19467.1"/>
    </source>
</evidence>
<gene>
    <name evidence="2" type="ORF">CDAR_287031</name>
</gene>
<dbReference type="AlphaFoldDB" id="A0AAV4RH57"/>
<name>A0AAV4RH57_9ARAC</name>
<feature type="compositionally biased region" description="Pro residues" evidence="1">
    <location>
        <begin position="160"/>
        <end position="170"/>
    </location>
</feature>
<feature type="compositionally biased region" description="Basic residues" evidence="1">
    <location>
        <begin position="146"/>
        <end position="159"/>
    </location>
</feature>
<keyword evidence="3" id="KW-1185">Reference proteome</keyword>
<reference evidence="2 3" key="1">
    <citation type="submission" date="2021-06" db="EMBL/GenBank/DDBJ databases">
        <title>Caerostris darwini draft genome.</title>
        <authorList>
            <person name="Kono N."/>
            <person name="Arakawa K."/>
        </authorList>
    </citation>
    <scope>NUCLEOTIDE SEQUENCE [LARGE SCALE GENOMIC DNA]</scope>
</reference>
<evidence type="ECO:0000256" key="1">
    <source>
        <dbReference type="SAM" id="MobiDB-lite"/>
    </source>
</evidence>
<dbReference type="EMBL" id="BPLQ01006044">
    <property type="protein sequence ID" value="GIY19467.1"/>
    <property type="molecule type" value="Genomic_DNA"/>
</dbReference>
<sequence>MKEENGECLMIISIHQNSANLPYRPTSFPSKVLSSPVDHIGDFFLGEGIKNKEKVSELIAAPISSADQKGVSFNRIRAARRQKRNCFGPFLPGGGGVEPSFAQAARAKSLSNLEALSHRQCFVPLEGTPAPRTDLRRKGLFLSVTSKRKRVSKSRRQKRPPPFSPTPSRYPPRGHGKWRTPFENSECVEKDVILKGNEIFKIRGAREPSGAISSDQLLRPANRKTQAELGETPSRTFA</sequence>